<evidence type="ECO:0000313" key="1">
    <source>
        <dbReference type="EMBL" id="RIV83374.1"/>
    </source>
</evidence>
<sequence>MHILATDEPFANQDGDRITITIPSGNDEVTISLDIHQAMKLARWTQRKCTTIIEEANSRAVPACAQIIAFPKALPSLAARETKIANILRAAKQLDAGGAA</sequence>
<protein>
    <submittedName>
        <fullName evidence="1">Uncharacterized protein</fullName>
    </submittedName>
</protein>
<accession>A0A418NNI7</accession>
<dbReference type="RefSeq" id="WP_119588028.1">
    <property type="nucleotide sequence ID" value="NZ_CAWODQ010000002.1"/>
</dbReference>
<evidence type="ECO:0000313" key="2">
    <source>
        <dbReference type="Proteomes" id="UP000286576"/>
    </source>
</evidence>
<keyword evidence="2" id="KW-1185">Reference proteome</keyword>
<reference evidence="1 2" key="1">
    <citation type="submission" date="2018-08" db="EMBL/GenBank/DDBJ databases">
        <title>Erythrobacter zhengii sp.nov., a bacterium isolated from deep-sea sediment.</title>
        <authorList>
            <person name="Fang C."/>
            <person name="Wu Y.-H."/>
            <person name="Sun C."/>
            <person name="Wang H."/>
            <person name="Cheng H."/>
            <person name="Meng F.-X."/>
            <person name="Wang C.-S."/>
            <person name="Xu X.-W."/>
        </authorList>
    </citation>
    <scope>NUCLEOTIDE SEQUENCE [LARGE SCALE GENOMIC DNA]</scope>
    <source>
        <strain evidence="1 2">V18</strain>
    </source>
</reference>
<proteinExistence type="predicted"/>
<dbReference type="AlphaFoldDB" id="A0A418NNI7"/>
<organism evidence="1 2">
    <name type="scientific">Aurantiacibacter zhengii</name>
    <dbReference type="NCBI Taxonomy" id="2307003"/>
    <lineage>
        <taxon>Bacteria</taxon>
        <taxon>Pseudomonadati</taxon>
        <taxon>Pseudomonadota</taxon>
        <taxon>Alphaproteobacteria</taxon>
        <taxon>Sphingomonadales</taxon>
        <taxon>Erythrobacteraceae</taxon>
        <taxon>Aurantiacibacter</taxon>
    </lineage>
</organism>
<gene>
    <name evidence="1" type="ORF">D2V07_16630</name>
</gene>
<dbReference type="EMBL" id="QXFL01000010">
    <property type="protein sequence ID" value="RIV83374.1"/>
    <property type="molecule type" value="Genomic_DNA"/>
</dbReference>
<name>A0A418NNI7_9SPHN</name>
<comment type="caution">
    <text evidence="1">The sequence shown here is derived from an EMBL/GenBank/DDBJ whole genome shotgun (WGS) entry which is preliminary data.</text>
</comment>
<dbReference type="Proteomes" id="UP000286576">
    <property type="component" value="Unassembled WGS sequence"/>
</dbReference>
<dbReference type="OrthoDB" id="7413084at2"/>